<evidence type="ECO:0000313" key="1">
    <source>
        <dbReference type="EMBL" id="MEJ8638344.1"/>
    </source>
</evidence>
<evidence type="ECO:0000313" key="2">
    <source>
        <dbReference type="Proteomes" id="UP001377168"/>
    </source>
</evidence>
<dbReference type="Proteomes" id="UP001377168">
    <property type="component" value="Unassembled WGS sequence"/>
</dbReference>
<accession>A0ACC6Q3Y7</accession>
<keyword evidence="2" id="KW-1185">Reference proteome</keyword>
<proteinExistence type="predicted"/>
<name>A0ACC6Q3Y7_9ACTN</name>
<organism evidence="1 2">
    <name type="scientific">Streptomyces achmelvichensis</name>
    <dbReference type="NCBI Taxonomy" id="3134111"/>
    <lineage>
        <taxon>Bacteria</taxon>
        <taxon>Bacillati</taxon>
        <taxon>Actinomycetota</taxon>
        <taxon>Actinomycetes</taxon>
        <taxon>Kitasatosporales</taxon>
        <taxon>Streptomycetaceae</taxon>
        <taxon>Streptomyces</taxon>
    </lineage>
</organism>
<sequence length="253" mass="26868">MSVSAHPLWRTVVLSPHFDDAALSLGGLLPLLPGPTAIVTVYGGAPPADAPTSWWDSSCGFSSAAEAHRCRRAEDAAACDLLGAEQVVLDHPDGPYADSAELPGLDAFVETLAPDVRLLVPLGTNQPDHATVRRRALKVLAGLRAPLPWVYADLPYTGHLPEWGTDEADAALRANTTYGPAYRELLDGHRSTVRHGLRLDDDQWARKRAAVLCHGSQQAMLAGDHGGFLARTGPLSAELVWSLEPGTPPDAGS</sequence>
<reference evidence="1" key="1">
    <citation type="submission" date="2024-03" db="EMBL/GenBank/DDBJ databases">
        <title>Novel Streptomyces species of biotechnological and ecological value are a feature of Machair soil.</title>
        <authorList>
            <person name="Prole J.R."/>
            <person name="Goodfellow M."/>
            <person name="Allenby N."/>
            <person name="Ward A.C."/>
        </authorList>
    </citation>
    <scope>NUCLEOTIDE SEQUENCE</scope>
    <source>
        <strain evidence="1">MS2.AVA.5</strain>
    </source>
</reference>
<gene>
    <name evidence="1" type="ORF">WKI67_33805</name>
</gene>
<protein>
    <submittedName>
        <fullName evidence="1">PIG-L family deacetylase</fullName>
    </submittedName>
</protein>
<dbReference type="EMBL" id="JBBKAJ010000022">
    <property type="protein sequence ID" value="MEJ8638344.1"/>
    <property type="molecule type" value="Genomic_DNA"/>
</dbReference>
<comment type="caution">
    <text evidence="1">The sequence shown here is derived from an EMBL/GenBank/DDBJ whole genome shotgun (WGS) entry which is preliminary data.</text>
</comment>